<sequence length="140" mass="15555">MVLDQAGNLPTSSEVNLSTCDEFRLHYSYPENIDENRIVEDNLKGAEKSAVLDTVVNSNCGQIHKNEEMTTSSLSGLPIQTPSGDNTLHVETKTGEDQEESSLTRKTNGNSTLTEELIVSDEGVVEIELKYRRQHNFLTI</sequence>
<evidence type="ECO:0000313" key="2">
    <source>
        <dbReference type="EMBL" id="CAF2820394.1"/>
    </source>
</evidence>
<evidence type="ECO:0000313" key="3">
    <source>
        <dbReference type="Proteomes" id="UP000675881"/>
    </source>
</evidence>
<evidence type="ECO:0000256" key="1">
    <source>
        <dbReference type="SAM" id="MobiDB-lite"/>
    </source>
</evidence>
<reference evidence="2" key="1">
    <citation type="submission" date="2021-02" db="EMBL/GenBank/DDBJ databases">
        <authorList>
            <person name="Bekaert M."/>
        </authorList>
    </citation>
    <scope>NUCLEOTIDE SEQUENCE</scope>
    <source>
        <strain evidence="2">IoA-00</strain>
    </source>
</reference>
<protein>
    <submittedName>
        <fullName evidence="2">(salmon louse) hypothetical protein</fullName>
    </submittedName>
</protein>
<name>A0A7R8H2X3_LEPSM</name>
<proteinExistence type="predicted"/>
<feature type="region of interest" description="Disordered" evidence="1">
    <location>
        <begin position="71"/>
        <end position="109"/>
    </location>
</feature>
<dbReference type="EMBL" id="HG994591">
    <property type="protein sequence ID" value="CAF2820394.1"/>
    <property type="molecule type" value="Genomic_DNA"/>
</dbReference>
<accession>A0A7R8H2X3</accession>
<organism evidence="2 3">
    <name type="scientific">Lepeophtheirus salmonis</name>
    <name type="common">Salmon louse</name>
    <name type="synonym">Caligus salmonis</name>
    <dbReference type="NCBI Taxonomy" id="72036"/>
    <lineage>
        <taxon>Eukaryota</taxon>
        <taxon>Metazoa</taxon>
        <taxon>Ecdysozoa</taxon>
        <taxon>Arthropoda</taxon>
        <taxon>Crustacea</taxon>
        <taxon>Multicrustacea</taxon>
        <taxon>Hexanauplia</taxon>
        <taxon>Copepoda</taxon>
        <taxon>Siphonostomatoida</taxon>
        <taxon>Caligidae</taxon>
        <taxon>Lepeophtheirus</taxon>
    </lineage>
</organism>
<dbReference type="Proteomes" id="UP000675881">
    <property type="component" value="Chromosome 12"/>
</dbReference>
<keyword evidence="3" id="KW-1185">Reference proteome</keyword>
<dbReference type="AlphaFoldDB" id="A0A7R8H2X3"/>
<gene>
    <name evidence="2" type="ORF">LSAA_3430</name>
</gene>
<feature type="compositionally biased region" description="Polar residues" evidence="1">
    <location>
        <begin position="71"/>
        <end position="86"/>
    </location>
</feature>